<comment type="subcellular location">
    <subcellularLocation>
        <location evidence="1">Membrane</location>
        <topology evidence="1">Multi-pass membrane protein</topology>
    </subcellularLocation>
</comment>
<dbReference type="AlphaFoldDB" id="A0AB34G886"/>
<reference evidence="9" key="1">
    <citation type="submission" date="2023-01" db="EMBL/GenBank/DDBJ databases">
        <title>The growth and conidiation of Purpureocillium lavendulum are regulated by nitrogen source and histone H3K14 acetylation.</title>
        <authorList>
            <person name="Tang P."/>
            <person name="Han J."/>
            <person name="Zhang C."/>
            <person name="Tang P."/>
            <person name="Qi F."/>
            <person name="Zhang K."/>
            <person name="Liang L."/>
        </authorList>
    </citation>
    <scope>NUCLEOTIDE SEQUENCE</scope>
    <source>
        <strain evidence="9">YMF1.00683</strain>
    </source>
</reference>
<sequence length="412" mass="45164">MCVLRTPDIMSFYSAPPPLKEFSDAKPTLLVAWWTTLFCTCLILLRLAGQYIRVEKLFVEDKIAAGALVPLYLRIACVHVVLLYGTNNAQLDGSGLSPVDLDKRATGSKVVLAARVFYAATLWTLKFTTLEFLGRLAGASMKKLYQRLIIALRVVLVVTFVAVVISDLAECQPFASYWQVVPDPGPKCRQAFSQLLTMGVSSAILDAILVIFPVPIIVSTRIATKRKVLLVMLFCFGFLTVGITAYRLPTIIGQNGDQIVRSMWASIELLAATTVANLVALGSFLRDSGVRKTKFRPDYHSSGTASRSRQKGQPVASDWYESETARHKKSDSDDWVDEERSNTTTEVLVKNDTDNQPRQHTEARGGASPTNSHDSLIRQGSHGMFSRGSVAADVPRPPSPAVTAGMGGLQRR</sequence>
<feature type="transmembrane region" description="Helical" evidence="7">
    <location>
        <begin position="31"/>
        <end position="52"/>
    </location>
</feature>
<dbReference type="InterPro" id="IPR052337">
    <property type="entry name" value="SAT4-like"/>
</dbReference>
<dbReference type="Proteomes" id="UP001163105">
    <property type="component" value="Unassembled WGS sequence"/>
</dbReference>
<feature type="region of interest" description="Disordered" evidence="6">
    <location>
        <begin position="296"/>
        <end position="412"/>
    </location>
</feature>
<evidence type="ECO:0000256" key="1">
    <source>
        <dbReference type="ARBA" id="ARBA00004141"/>
    </source>
</evidence>
<keyword evidence="2 7" id="KW-0812">Transmembrane</keyword>
<keyword evidence="4 7" id="KW-0472">Membrane</keyword>
<feature type="transmembrane region" description="Helical" evidence="7">
    <location>
        <begin position="64"/>
        <end position="86"/>
    </location>
</feature>
<evidence type="ECO:0000256" key="4">
    <source>
        <dbReference type="ARBA" id="ARBA00023136"/>
    </source>
</evidence>
<dbReference type="EMBL" id="JAQHRD010000001">
    <property type="protein sequence ID" value="KAJ6447304.1"/>
    <property type="molecule type" value="Genomic_DNA"/>
</dbReference>
<dbReference type="PANTHER" id="PTHR33048">
    <property type="entry name" value="PTH11-LIKE INTEGRAL MEMBRANE PROTEIN (AFU_ORTHOLOGUE AFUA_5G11245)"/>
    <property type="match status" value="1"/>
</dbReference>
<dbReference type="Pfam" id="PF20684">
    <property type="entry name" value="Fung_rhodopsin"/>
    <property type="match status" value="1"/>
</dbReference>
<keyword evidence="10" id="KW-1185">Reference proteome</keyword>
<proteinExistence type="inferred from homology"/>
<evidence type="ECO:0000256" key="7">
    <source>
        <dbReference type="SAM" id="Phobius"/>
    </source>
</evidence>
<evidence type="ECO:0000313" key="9">
    <source>
        <dbReference type="EMBL" id="KAJ6447304.1"/>
    </source>
</evidence>
<gene>
    <name evidence="9" type="ORF">O9K51_02079</name>
</gene>
<evidence type="ECO:0000256" key="2">
    <source>
        <dbReference type="ARBA" id="ARBA00022692"/>
    </source>
</evidence>
<feature type="transmembrane region" description="Helical" evidence="7">
    <location>
        <begin position="148"/>
        <end position="169"/>
    </location>
</feature>
<evidence type="ECO:0000313" key="10">
    <source>
        <dbReference type="Proteomes" id="UP001163105"/>
    </source>
</evidence>
<dbReference type="GO" id="GO:0016020">
    <property type="term" value="C:membrane"/>
    <property type="evidence" value="ECO:0007669"/>
    <property type="project" value="UniProtKB-SubCell"/>
</dbReference>
<dbReference type="InterPro" id="IPR049326">
    <property type="entry name" value="Rhodopsin_dom_fungi"/>
</dbReference>
<dbReference type="PANTHER" id="PTHR33048:SF19">
    <property type="entry name" value="MEMBRANE PROTEIN PTH11-LIKE, PUTATIVE (AFU_ORTHOLOGUE AFUA_1G14080)-RELATED"/>
    <property type="match status" value="1"/>
</dbReference>
<evidence type="ECO:0000256" key="6">
    <source>
        <dbReference type="SAM" id="MobiDB-lite"/>
    </source>
</evidence>
<comment type="similarity">
    <text evidence="5">Belongs to the SAT4 family.</text>
</comment>
<feature type="transmembrane region" description="Helical" evidence="7">
    <location>
        <begin position="263"/>
        <end position="285"/>
    </location>
</feature>
<evidence type="ECO:0000256" key="5">
    <source>
        <dbReference type="ARBA" id="ARBA00038359"/>
    </source>
</evidence>
<name>A0AB34G886_9HYPO</name>
<evidence type="ECO:0000259" key="8">
    <source>
        <dbReference type="Pfam" id="PF20684"/>
    </source>
</evidence>
<keyword evidence="3 7" id="KW-1133">Transmembrane helix</keyword>
<protein>
    <submittedName>
        <fullName evidence="9">Integral membrane protein Pth11-like</fullName>
    </submittedName>
</protein>
<accession>A0AB34G886</accession>
<feature type="transmembrane region" description="Helical" evidence="7">
    <location>
        <begin position="228"/>
        <end position="248"/>
    </location>
</feature>
<feature type="domain" description="Rhodopsin" evidence="8">
    <location>
        <begin position="45"/>
        <end position="285"/>
    </location>
</feature>
<evidence type="ECO:0000256" key="3">
    <source>
        <dbReference type="ARBA" id="ARBA00022989"/>
    </source>
</evidence>
<feature type="transmembrane region" description="Helical" evidence="7">
    <location>
        <begin position="195"/>
        <end position="216"/>
    </location>
</feature>
<comment type="caution">
    <text evidence="9">The sequence shown here is derived from an EMBL/GenBank/DDBJ whole genome shotgun (WGS) entry which is preliminary data.</text>
</comment>
<organism evidence="9 10">
    <name type="scientific">Purpureocillium lavendulum</name>
    <dbReference type="NCBI Taxonomy" id="1247861"/>
    <lineage>
        <taxon>Eukaryota</taxon>
        <taxon>Fungi</taxon>
        <taxon>Dikarya</taxon>
        <taxon>Ascomycota</taxon>
        <taxon>Pezizomycotina</taxon>
        <taxon>Sordariomycetes</taxon>
        <taxon>Hypocreomycetidae</taxon>
        <taxon>Hypocreales</taxon>
        <taxon>Ophiocordycipitaceae</taxon>
        <taxon>Purpureocillium</taxon>
    </lineage>
</organism>
<feature type="compositionally biased region" description="Basic and acidic residues" evidence="6">
    <location>
        <begin position="349"/>
        <end position="363"/>
    </location>
</feature>